<gene>
    <name evidence="2" type="ORF">EV682_109117</name>
    <name evidence="1" type="ORF">NCTC11159_01115</name>
</gene>
<evidence type="ECO:0000313" key="2">
    <source>
        <dbReference type="EMBL" id="TCU84592.1"/>
    </source>
</evidence>
<protein>
    <submittedName>
        <fullName evidence="1">Domain of uncharacterized function (DUF932)</fullName>
    </submittedName>
    <submittedName>
        <fullName evidence="2">Uncharacterized protein DUF932</fullName>
    </submittedName>
</protein>
<evidence type="ECO:0000313" key="4">
    <source>
        <dbReference type="Proteomes" id="UP000295794"/>
    </source>
</evidence>
<keyword evidence="4" id="KW-1185">Reference proteome</keyword>
<dbReference type="EMBL" id="UGHR01000001">
    <property type="protein sequence ID" value="STQ90057.1"/>
    <property type="molecule type" value="Genomic_DNA"/>
</dbReference>
<dbReference type="OrthoDB" id="4554729at2"/>
<accession>A0A377Q5H5</accession>
<proteinExistence type="predicted"/>
<dbReference type="EMBL" id="SMBT01000009">
    <property type="protein sequence ID" value="TCU84592.1"/>
    <property type="molecule type" value="Genomic_DNA"/>
</dbReference>
<dbReference type="Pfam" id="PF06067">
    <property type="entry name" value="DUF932"/>
    <property type="match status" value="1"/>
</dbReference>
<dbReference type="RefSeq" id="WP_115226439.1">
    <property type="nucleotide sequence ID" value="NZ_CAWOLO010000009.1"/>
</dbReference>
<dbReference type="Proteomes" id="UP000255108">
    <property type="component" value="Unassembled WGS sequence"/>
</dbReference>
<name>A0A377Q5H5_9NEIS</name>
<dbReference type="Proteomes" id="UP000295794">
    <property type="component" value="Unassembled WGS sequence"/>
</dbReference>
<dbReference type="AlphaFoldDB" id="A0A377Q5H5"/>
<sequence>MFGTSHLMHSNRGAIASSLSNDQLRRAASSVFAEDPHDSRSERYQFIPTIQVLDAMRAEGFVPVRAMQSKTRDLDRRDHTKHMVVLRHQNDLSKTDICPEIILLNSHDGSSSYQLHAGLFRFVCSNGIIVSDATFASVRVHHSGRNLIDDVIEGTYEVVKETPMLMGKIDLMQSTQLNDRERNIFAESALELKYESADAAPIDSSKLLSYRRSEDKLPDLWTTFNTVQENLIRGGLSGRTAKGNRTSTRAVKGVSENVRLNKALWTLAEKMAQLKH</sequence>
<reference evidence="2 4" key="2">
    <citation type="submission" date="2019-03" db="EMBL/GenBank/DDBJ databases">
        <title>Genomic Encyclopedia of Type Strains, Phase IV (KMG-IV): sequencing the most valuable type-strain genomes for metagenomic binning, comparative biology and taxonomic classification.</title>
        <authorList>
            <person name="Goeker M."/>
        </authorList>
    </citation>
    <scope>NUCLEOTIDE SEQUENCE [LARGE SCALE GENOMIC DNA]</scope>
    <source>
        <strain evidence="2 4">DSM 3764</strain>
    </source>
</reference>
<evidence type="ECO:0000313" key="1">
    <source>
        <dbReference type="EMBL" id="STQ90057.1"/>
    </source>
</evidence>
<dbReference type="InterPro" id="IPR026325">
    <property type="entry name" value="DUF932"/>
</dbReference>
<reference evidence="1 3" key="1">
    <citation type="submission" date="2018-06" db="EMBL/GenBank/DDBJ databases">
        <authorList>
            <consortium name="Pathogen Informatics"/>
            <person name="Doyle S."/>
        </authorList>
    </citation>
    <scope>NUCLEOTIDE SEQUENCE [LARGE SCALE GENOMIC DNA]</scope>
    <source>
        <strain evidence="1 3">NCTC11159</strain>
    </source>
</reference>
<evidence type="ECO:0000313" key="3">
    <source>
        <dbReference type="Proteomes" id="UP000255108"/>
    </source>
</evidence>
<organism evidence="1 3">
    <name type="scientific">Iodobacter fluviatilis</name>
    <dbReference type="NCBI Taxonomy" id="537"/>
    <lineage>
        <taxon>Bacteria</taxon>
        <taxon>Pseudomonadati</taxon>
        <taxon>Pseudomonadota</taxon>
        <taxon>Betaproteobacteria</taxon>
        <taxon>Neisseriales</taxon>
        <taxon>Chitinibacteraceae</taxon>
        <taxon>Iodobacter</taxon>
    </lineage>
</organism>